<comment type="similarity">
    <text evidence="1">Belongs to the asp23 family.</text>
</comment>
<evidence type="ECO:0000256" key="1">
    <source>
        <dbReference type="ARBA" id="ARBA00005721"/>
    </source>
</evidence>
<dbReference type="Pfam" id="PF03780">
    <property type="entry name" value="Asp23"/>
    <property type="match status" value="1"/>
</dbReference>
<dbReference type="EMBL" id="AP026802">
    <property type="protein sequence ID" value="BDR58163.1"/>
    <property type="molecule type" value="Genomic_DNA"/>
</dbReference>
<dbReference type="Proteomes" id="UP001321861">
    <property type="component" value="Chromosome"/>
</dbReference>
<dbReference type="KEGG" id="xap:XA3_06040"/>
<evidence type="ECO:0000313" key="2">
    <source>
        <dbReference type="EMBL" id="BDR58163.1"/>
    </source>
</evidence>
<proteinExistence type="inferred from homology"/>
<dbReference type="RefSeq" id="WP_317636081.1">
    <property type="nucleotide sequence ID" value="NZ_AP026802.1"/>
</dbReference>
<evidence type="ECO:0008006" key="4">
    <source>
        <dbReference type="Google" id="ProtNLM"/>
    </source>
</evidence>
<gene>
    <name evidence="2" type="ORF">XA3_06040</name>
</gene>
<dbReference type="InterPro" id="IPR005531">
    <property type="entry name" value="Asp23"/>
</dbReference>
<name>A0AAU9DSD5_9LACO</name>
<dbReference type="PANTHER" id="PTHR34297:SF2">
    <property type="entry name" value="ASP23_GLS24 FAMILY ENVELOPE STRESS RESPONSE PROTEIN"/>
    <property type="match status" value="1"/>
</dbReference>
<organism evidence="2 3">
    <name type="scientific">Xylocopilactobacillus apicola</name>
    <dbReference type="NCBI Taxonomy" id="2932184"/>
    <lineage>
        <taxon>Bacteria</taxon>
        <taxon>Bacillati</taxon>
        <taxon>Bacillota</taxon>
        <taxon>Bacilli</taxon>
        <taxon>Lactobacillales</taxon>
        <taxon>Lactobacillaceae</taxon>
        <taxon>Xylocopilactobacillus</taxon>
    </lineage>
</organism>
<reference evidence="2 3" key="1">
    <citation type="journal article" date="2023" name="Microbiol. Spectr.">
        <title>Symbiosis of Carpenter Bees with Uncharacterized Lactic Acid Bacteria Showing NAD Auxotrophy.</title>
        <authorList>
            <person name="Kawasaki S."/>
            <person name="Ozawa K."/>
            <person name="Mori T."/>
            <person name="Yamamoto A."/>
            <person name="Ito M."/>
            <person name="Ohkuma M."/>
            <person name="Sakamoto M."/>
            <person name="Matsutani M."/>
        </authorList>
    </citation>
    <scope>NUCLEOTIDE SEQUENCE [LARGE SCALE GENOMIC DNA]</scope>
    <source>
        <strain evidence="2 3">XA3</strain>
    </source>
</reference>
<evidence type="ECO:0000313" key="3">
    <source>
        <dbReference type="Proteomes" id="UP001321861"/>
    </source>
</evidence>
<accession>A0AAU9DSD5</accession>
<protein>
    <recommendedName>
        <fullName evidence="4">Asp23/Gls24 family envelope stress response protein</fullName>
    </recommendedName>
</protein>
<dbReference type="PANTHER" id="PTHR34297">
    <property type="entry name" value="HYPOTHETICAL CYTOSOLIC PROTEIN-RELATED"/>
    <property type="match status" value="1"/>
</dbReference>
<dbReference type="AlphaFoldDB" id="A0AAU9DSD5"/>
<keyword evidence="3" id="KW-1185">Reference proteome</keyword>
<sequence length="120" mass="13058">MGLKVNTKYGQVEVSNRVIADIVGNAVADVFGVVGLAANHSFRDNLMGLLNKANYQKGVQIRQVKGEIEVEVSVVVGFGMKISEIGKNVQDRIKYNLELMLSVSPSIVNVVVQDVKLIDD</sequence>